<dbReference type="PANTHER" id="PTHR36178">
    <property type="entry name" value="SLR0625 PROTEIN"/>
    <property type="match status" value="1"/>
</dbReference>
<dbReference type="GO" id="GO:0015813">
    <property type="term" value="P:L-glutamate transmembrane transport"/>
    <property type="evidence" value="ECO:0007669"/>
    <property type="project" value="UniProtKB-UniRule"/>
</dbReference>
<comment type="caution">
    <text evidence="3">The sequence shown here is derived from an EMBL/GenBank/DDBJ whole genome shotgun (WGS) entry which is preliminary data.</text>
</comment>
<keyword evidence="1" id="KW-0769">Symport</keyword>
<accession>A0A6N6WAQ7</accession>
<dbReference type="Proteomes" id="UP000463700">
    <property type="component" value="Unassembled WGS sequence"/>
</dbReference>
<dbReference type="RefSeq" id="WP_154562873.1">
    <property type="nucleotide sequence ID" value="NZ_JAQQFQ010000037.1"/>
</dbReference>
<dbReference type="HAMAP" id="MF_02062">
    <property type="entry name" value="GltS"/>
    <property type="match status" value="1"/>
</dbReference>
<feature type="transmembrane region" description="Helical" evidence="1">
    <location>
        <begin position="343"/>
        <end position="365"/>
    </location>
</feature>
<dbReference type="InterPro" id="IPR004445">
    <property type="entry name" value="GltS"/>
</dbReference>
<feature type="transmembrane region" description="Helical" evidence="1">
    <location>
        <begin position="377"/>
        <end position="398"/>
    </location>
</feature>
<reference evidence="3 4" key="1">
    <citation type="journal article" date="2020" name="Int. J. Syst. Evol. Microbiol.">
        <title>Paraburkholderia madseniana sp. nov., a phenolic acid-degrading bacterium isolated from acidic forest soil.</title>
        <authorList>
            <person name="Wilhelm R.C."/>
            <person name="Murphy S.J.L."/>
            <person name="Feriancek N.M."/>
            <person name="Karasz D.C."/>
            <person name="DeRito C.M."/>
            <person name="Newman J.D."/>
            <person name="Buckley D.H."/>
        </authorList>
    </citation>
    <scope>NUCLEOTIDE SEQUENCE [LARGE SCALE GENOMIC DNA]</scope>
    <source>
        <strain evidence="3 4">RP11</strain>
    </source>
</reference>
<evidence type="ECO:0000256" key="2">
    <source>
        <dbReference type="NCBIfam" id="TIGR00210"/>
    </source>
</evidence>
<dbReference type="NCBIfam" id="TIGR00210">
    <property type="entry name" value="gltS"/>
    <property type="match status" value="1"/>
</dbReference>
<comment type="similarity">
    <text evidence="1">Belongs to the glutamate:Na(+) symporter (ESS) (TC 2.A.27) family.</text>
</comment>
<keyword evidence="1" id="KW-0739">Sodium transport</keyword>
<organism evidence="3 4">
    <name type="scientific">Paraburkholderia madseniana</name>
    <dbReference type="NCBI Taxonomy" id="2599607"/>
    <lineage>
        <taxon>Bacteria</taxon>
        <taxon>Pseudomonadati</taxon>
        <taxon>Pseudomonadota</taxon>
        <taxon>Betaproteobacteria</taxon>
        <taxon>Burkholderiales</taxon>
        <taxon>Burkholderiaceae</taxon>
        <taxon>Paraburkholderia</taxon>
    </lineage>
</organism>
<dbReference type="Pfam" id="PF03616">
    <property type="entry name" value="Glt_symporter"/>
    <property type="match status" value="1"/>
</dbReference>
<gene>
    <name evidence="1 3" type="primary">gltS</name>
    <name evidence="3" type="ORF">FSO04_23235</name>
</gene>
<feature type="transmembrane region" description="Helical" evidence="1">
    <location>
        <begin position="38"/>
        <end position="57"/>
    </location>
</feature>
<keyword evidence="1" id="KW-1133">Transmembrane helix</keyword>
<evidence type="ECO:0000313" key="3">
    <source>
        <dbReference type="EMBL" id="KAE8757546.1"/>
    </source>
</evidence>
<keyword evidence="1" id="KW-0029">Amino-acid transport</keyword>
<keyword evidence="1" id="KW-0915">Sodium</keyword>
<keyword evidence="1" id="KW-0472">Membrane</keyword>
<sequence>MNVGIYGTLVTASLVLLLGNRLVGWIPLLRSYTIPEPVAGGLLVAIVLLILRTTSHIEVRFDTALQTPLMLAFFATIGLNANLASLKSGGPLLLRFLGLVISLLILQNAVGIALTYVLGIDPLYGLLVGSITLSGGHGTGAAWSKVFAEHHGLQSATEAAIACATFGLVMGGILGGPVARVLMRQVARKDAARAENHAESHADSAAEAPLAFEEPKAEQATTPAAFIETLALIAISLAAGDALSQVLAGTAIELPTFVCVLFVGVLLSNMLGLAGKPVIDHAVALLGNVSLALFLAMALMTLKLWDLASLALPVVSILVAQTVLMALYAIFVTFRVMGRNYDAVVLAAGHCGFGLGATPTAIANMQAVTARFGHSHLAFLVVPMVGAFFIDIANAIVIKGFMALPIFH</sequence>
<feature type="transmembrane region" description="Helical" evidence="1">
    <location>
        <begin position="308"/>
        <end position="331"/>
    </location>
</feature>
<dbReference type="AlphaFoldDB" id="A0A6N6WAQ7"/>
<feature type="transmembrane region" description="Helical" evidence="1">
    <location>
        <begin position="6"/>
        <end position="26"/>
    </location>
</feature>
<keyword evidence="1" id="KW-0997">Cell inner membrane</keyword>
<proteinExistence type="inferred from homology"/>
<feature type="transmembrane region" description="Helical" evidence="1">
    <location>
        <begin position="63"/>
        <end position="84"/>
    </location>
</feature>
<keyword evidence="1" id="KW-0812">Transmembrane</keyword>
<dbReference type="EMBL" id="VOSW01000045">
    <property type="protein sequence ID" value="KAE8757546.1"/>
    <property type="molecule type" value="Genomic_DNA"/>
</dbReference>
<evidence type="ECO:0000313" key="4">
    <source>
        <dbReference type="Proteomes" id="UP000463700"/>
    </source>
</evidence>
<dbReference type="GO" id="GO:0005886">
    <property type="term" value="C:plasma membrane"/>
    <property type="evidence" value="ECO:0007669"/>
    <property type="project" value="UniProtKB-SubCell"/>
</dbReference>
<feature type="transmembrane region" description="Helical" evidence="1">
    <location>
        <begin position="225"/>
        <end position="248"/>
    </location>
</feature>
<feature type="transmembrane region" description="Helical" evidence="1">
    <location>
        <begin position="282"/>
        <end position="302"/>
    </location>
</feature>
<dbReference type="PANTHER" id="PTHR36178:SF1">
    <property type="entry name" value="SODIUM_GLUTAMATE SYMPORTER"/>
    <property type="match status" value="1"/>
</dbReference>
<comment type="subcellular location">
    <subcellularLocation>
        <location evidence="1">Cell inner membrane</location>
        <topology evidence="1">Multi-pass membrane protein</topology>
    </subcellularLocation>
</comment>
<keyword evidence="1" id="KW-0813">Transport</keyword>
<feature type="transmembrane region" description="Helical" evidence="1">
    <location>
        <begin position="159"/>
        <end position="183"/>
    </location>
</feature>
<keyword evidence="1" id="KW-0406">Ion transport</keyword>
<feature type="transmembrane region" description="Helical" evidence="1">
    <location>
        <begin position="254"/>
        <end position="275"/>
    </location>
</feature>
<evidence type="ECO:0000256" key="1">
    <source>
        <dbReference type="HAMAP-Rule" id="MF_02062"/>
    </source>
</evidence>
<name>A0A6N6WAQ7_9BURK</name>
<comment type="function">
    <text evidence="1">Catalyzes the sodium-dependent transport of glutamate.</text>
</comment>
<dbReference type="GO" id="GO:0015501">
    <property type="term" value="F:glutamate:sodium symporter activity"/>
    <property type="evidence" value="ECO:0007669"/>
    <property type="project" value="UniProtKB-UniRule"/>
</dbReference>
<dbReference type="OrthoDB" id="4921038at2"/>
<feature type="transmembrane region" description="Helical" evidence="1">
    <location>
        <begin position="96"/>
        <end position="118"/>
    </location>
</feature>
<protein>
    <recommendedName>
        <fullName evidence="1 2">Sodium/glutamate symporter</fullName>
    </recommendedName>
</protein>
<keyword evidence="1" id="KW-1003">Cell membrane</keyword>